<accession>A0AAD9IDY9</accession>
<dbReference type="GO" id="GO:0009707">
    <property type="term" value="C:chloroplast outer membrane"/>
    <property type="evidence" value="ECO:0007669"/>
    <property type="project" value="UniProtKB-SubCell"/>
</dbReference>
<dbReference type="AlphaFoldDB" id="A0AAD9IDY9"/>
<comment type="caution">
    <text evidence="5">The sequence shown here is derived from an EMBL/GenBank/DDBJ whole genome shotgun (WGS) entry which is preliminary data.</text>
</comment>
<keyword evidence="6" id="KW-1185">Reference proteome</keyword>
<evidence type="ECO:0000256" key="1">
    <source>
        <dbReference type="ARBA" id="ARBA00022805"/>
    </source>
</evidence>
<dbReference type="InterPro" id="IPR039910">
    <property type="entry name" value="D15-like"/>
</dbReference>
<proteinExistence type="predicted"/>
<dbReference type="Gene3D" id="3.10.20.310">
    <property type="entry name" value="membrane protein fhac"/>
    <property type="match status" value="2"/>
</dbReference>
<dbReference type="Proteomes" id="UP001255856">
    <property type="component" value="Unassembled WGS sequence"/>
</dbReference>
<dbReference type="EMBL" id="JASFZW010000014">
    <property type="protein sequence ID" value="KAK2075643.1"/>
    <property type="molecule type" value="Genomic_DNA"/>
</dbReference>
<dbReference type="PANTHER" id="PTHR12815">
    <property type="entry name" value="SORTING AND ASSEMBLY MACHINERY SAMM50 PROTEIN FAMILY MEMBER"/>
    <property type="match status" value="1"/>
</dbReference>
<keyword evidence="2" id="KW-0472">Membrane</keyword>
<sequence>MAVELLGVDGELKRVAEEALTLRTNFAYTLDEVQTAMHRIFETGLFATCEPQADDTRDGSLPASAVREALAPLAGRPADFNALRAVSEKLNAWYDDNGYVGHITSCALSDATGQVLLHTSEPRVASVRLRFEDRKTGEVKEEGQTRPDIILRHLNTQVGQLYSLRRLENDLQSVLSTGLFEDAVFLPQPAESSTVEAPRVDVTLLMREKRSGVLSAGTGVLASGRGGAAGAGEGAAPSQPSLGAAASIPSFMGQLQYNQRNLFGLGQRLQALVELGQANSNFSFVHEDPWVLGDAHRTARTVALSSNRLPADAVFGAAPGSPALAEGPPGAVHVARLGGSIEWTRPLGVGWTGSLALGWQRATSLDERGRRVLHDRYAAPLHLGGRDRDTKATGTLRLSYAPSSGQGQVVGSMEQAVPLQADWLNSNKFTLKADRALRLGPCSLWVGAKGGVVVGDLPPYDAFTIGGTNSVRGYDEGGVGTGRQFVVASTELQVPLIAPLAGVLFADYGTDFESGAHVLGDPAGARGKPGRGYGAGAGLRLQTPIGPVRLECAWNDAGVPRFHLGIGARD</sequence>
<dbReference type="InterPro" id="IPR000184">
    <property type="entry name" value="Bac_surfAg_D15"/>
</dbReference>
<evidence type="ECO:0000256" key="2">
    <source>
        <dbReference type="ARBA" id="ARBA00023136"/>
    </source>
</evidence>
<organism evidence="5 6">
    <name type="scientific">Prototheca wickerhamii</name>
    <dbReference type="NCBI Taxonomy" id="3111"/>
    <lineage>
        <taxon>Eukaryota</taxon>
        <taxon>Viridiplantae</taxon>
        <taxon>Chlorophyta</taxon>
        <taxon>core chlorophytes</taxon>
        <taxon>Trebouxiophyceae</taxon>
        <taxon>Chlorellales</taxon>
        <taxon>Chlorellaceae</taxon>
        <taxon>Prototheca</taxon>
    </lineage>
</organism>
<name>A0AAD9IDY9_PROWI</name>
<evidence type="ECO:0000313" key="6">
    <source>
        <dbReference type="Proteomes" id="UP001255856"/>
    </source>
</evidence>
<protein>
    <recommendedName>
        <fullName evidence="4">Bacterial surface antigen (D15) domain-containing protein</fullName>
    </recommendedName>
</protein>
<keyword evidence="1" id="KW-0934">Plastid</keyword>
<gene>
    <name evidence="5" type="ORF">QBZ16_001751</name>
</gene>
<dbReference type="Pfam" id="PF01103">
    <property type="entry name" value="Omp85"/>
    <property type="match status" value="1"/>
</dbReference>
<evidence type="ECO:0000256" key="3">
    <source>
        <dbReference type="ARBA" id="ARBA00024013"/>
    </source>
</evidence>
<comment type="subcellular location">
    <subcellularLocation>
        <location evidence="3">Plastid</location>
        <location evidence="3">Chloroplast outer membrane</location>
    </subcellularLocation>
</comment>
<evidence type="ECO:0000259" key="4">
    <source>
        <dbReference type="Pfam" id="PF01103"/>
    </source>
</evidence>
<dbReference type="Gene3D" id="2.40.160.50">
    <property type="entry name" value="membrane protein fhac: a member of the omp85/tpsb transporter family"/>
    <property type="match status" value="1"/>
</dbReference>
<reference evidence="5" key="1">
    <citation type="submission" date="2021-01" db="EMBL/GenBank/DDBJ databases">
        <authorList>
            <person name="Eckstrom K.M.E."/>
        </authorList>
    </citation>
    <scope>NUCLEOTIDE SEQUENCE</scope>
    <source>
        <strain evidence="5">UVCC 0001</strain>
    </source>
</reference>
<feature type="domain" description="Bacterial surface antigen (D15)" evidence="4">
    <location>
        <begin position="261"/>
        <end position="568"/>
    </location>
</feature>
<keyword evidence="1" id="KW-1002">Plastid outer membrane</keyword>
<dbReference type="PANTHER" id="PTHR12815:SF32">
    <property type="entry name" value="OUTER ENVELOPE PROTEIN 80, CHLOROPLASTIC"/>
    <property type="match status" value="1"/>
</dbReference>
<evidence type="ECO:0000313" key="5">
    <source>
        <dbReference type="EMBL" id="KAK2075643.1"/>
    </source>
</evidence>